<dbReference type="InterPro" id="IPR037066">
    <property type="entry name" value="Plug_dom_sf"/>
</dbReference>
<keyword evidence="13" id="KW-1185">Reference proteome</keyword>
<dbReference type="FunFam" id="2.170.130.10:FF:000024">
    <property type="entry name" value="Outer membrane protein"/>
    <property type="match status" value="1"/>
</dbReference>
<proteinExistence type="inferred from homology"/>
<dbReference type="InterPro" id="IPR023996">
    <property type="entry name" value="TonB-dep_OMP_SusC/RagA"/>
</dbReference>
<evidence type="ECO:0000256" key="1">
    <source>
        <dbReference type="ARBA" id="ARBA00004571"/>
    </source>
</evidence>
<sequence>MKILTNKMITGLTDQRLVLLMVLVAQLANCVVAKPAPPGGGRMVHMASMQEHITGSVKDNEGNALSGVTVKNGEKSATAQTDEHGRFSIPASAGDTLQFSSLGFETQTYVVSADRDIAVVLQLSTSSLDEVVIVGFGQQKKVNLTGSVGVLDNEALQNRPVQNVTQALQGLVPGLNIDNANGGSLDRRANINIRGVATIGEGSSGGALVLIDGMEADLKTVNPQDIESISVLKDAAASSIYGSRAPFGVILITTKKGKAGSPAINYNNSFRYSSPISMPNMANSYRFATMFNDASVAAGWGDRFNPERMQRILDYMEGRITATTVPNPGNPRLWGDGYDFGNDNINYYDVFFRKNAPSQEHNVSLSGGMNKINYYLSSNYLNQSGLLNYGSDSYGRFTATGKVGADVSDKLSVSYNVRFIRENFERPRHLSDGLFWDLARQAWPTKPLYDPNGHLFDDHVLNMDRGGRARHEEDWLYQQLQLVVRPTEGMRMVGEVNYRTNTYLYHQHVLTVHQIAVDGVSRGNFWNPNTSAQESVVKNNYLNINAYADYERTFAEKHYTKFMVGAQAEDNRYRDFGGSRVGLMVPGLPALNTTTGLGADGMPIPPSIWGAYSDWATVGIFGRLNYNYDEKYLFEANLRYDGTSRFRSDARWGLFPSFSAGWNIANEAFFEPARKHIGALKLRASYGSLGNQNTWNIYPTYTVMNIAVASGPWLINGLQPTVAHAPGLISTSLTWEDIVTYNGGLDMEMFGGRLNFSADVYQRNTRNMVGPAPELPVILGTPVPVTNNTDLRTNGFELELAWRDRTQRGLGYGARLLLSDSRTVITRYSNPTNSLSRYRVGQEMGEIWGYTTKGIARTKQEMDEHLAALPNGGQGALGGYWDAGDIMYVDVNGDGKIDWGANTADDSGDLRIIGNESPRYSFGADLTADWKGIDVRLFFQGVLKRDMFQSSYYFWGIDGAQGPWFSTVFDEHLDYFRDDPEHALGLNLDAYYPRALFGTGKNQQAQTRYLQDASYLRLKNAQIGYTFPNQLTSKIGIKNFRISLSGENLATFTRLTKIFDPETVFGSTGGNVYPLAKVWSFGLNANF</sequence>
<keyword evidence="7 8" id="KW-0998">Cell outer membrane</keyword>
<organism evidence="12 13">
    <name type="scientific">Parapedobacter composti</name>
    <dbReference type="NCBI Taxonomy" id="623281"/>
    <lineage>
        <taxon>Bacteria</taxon>
        <taxon>Pseudomonadati</taxon>
        <taxon>Bacteroidota</taxon>
        <taxon>Sphingobacteriia</taxon>
        <taxon>Sphingobacteriales</taxon>
        <taxon>Sphingobacteriaceae</taxon>
        <taxon>Parapedobacter</taxon>
    </lineage>
</organism>
<feature type="domain" description="TonB-dependent receptor plug" evidence="11">
    <location>
        <begin position="141"/>
        <end position="249"/>
    </location>
</feature>
<dbReference type="GO" id="GO:0009279">
    <property type="term" value="C:cell outer membrane"/>
    <property type="evidence" value="ECO:0007669"/>
    <property type="project" value="UniProtKB-SubCell"/>
</dbReference>
<evidence type="ECO:0000256" key="3">
    <source>
        <dbReference type="ARBA" id="ARBA00022452"/>
    </source>
</evidence>
<dbReference type="InterPro" id="IPR023997">
    <property type="entry name" value="TonB-dep_OMP_SusC/RagA_CS"/>
</dbReference>
<dbReference type="InterPro" id="IPR036942">
    <property type="entry name" value="Beta-barrel_TonB_sf"/>
</dbReference>
<dbReference type="STRING" id="623281.SAMN05421747_12141"/>
<dbReference type="Gene3D" id="2.40.170.20">
    <property type="entry name" value="TonB-dependent receptor, beta-barrel domain"/>
    <property type="match status" value="1"/>
</dbReference>
<reference evidence="13" key="1">
    <citation type="submission" date="2016-10" db="EMBL/GenBank/DDBJ databases">
        <authorList>
            <person name="Varghese N."/>
            <person name="Submissions S."/>
        </authorList>
    </citation>
    <scope>NUCLEOTIDE SEQUENCE [LARGE SCALE GENOMIC DNA]</scope>
    <source>
        <strain evidence="13">DSM 22900</strain>
    </source>
</reference>
<evidence type="ECO:0000313" key="13">
    <source>
        <dbReference type="Proteomes" id="UP000199577"/>
    </source>
</evidence>
<dbReference type="AlphaFoldDB" id="A0A1I1LSR6"/>
<dbReference type="PROSITE" id="PS52016">
    <property type="entry name" value="TONB_DEPENDENT_REC_3"/>
    <property type="match status" value="1"/>
</dbReference>
<dbReference type="Gene3D" id="2.170.130.10">
    <property type="entry name" value="TonB-dependent receptor, plug domain"/>
    <property type="match status" value="1"/>
</dbReference>
<dbReference type="Proteomes" id="UP000199577">
    <property type="component" value="Unassembled WGS sequence"/>
</dbReference>
<dbReference type="NCBIfam" id="TIGR04057">
    <property type="entry name" value="SusC_RagA_signa"/>
    <property type="match status" value="1"/>
</dbReference>
<feature type="domain" description="TonB-dependent receptor-like beta-barrel" evidence="10">
    <location>
        <begin position="441"/>
        <end position="1049"/>
    </location>
</feature>
<evidence type="ECO:0000256" key="4">
    <source>
        <dbReference type="ARBA" id="ARBA00022692"/>
    </source>
</evidence>
<evidence type="ECO:0000256" key="8">
    <source>
        <dbReference type="PROSITE-ProRule" id="PRU01360"/>
    </source>
</evidence>
<comment type="subcellular location">
    <subcellularLocation>
        <location evidence="1 8">Cell outer membrane</location>
        <topology evidence="1 8">Multi-pass membrane protein</topology>
    </subcellularLocation>
</comment>
<evidence type="ECO:0000259" key="10">
    <source>
        <dbReference type="Pfam" id="PF00593"/>
    </source>
</evidence>
<keyword evidence="3 8" id="KW-1134">Transmembrane beta strand</keyword>
<comment type="similarity">
    <text evidence="8 9">Belongs to the TonB-dependent receptor family.</text>
</comment>
<evidence type="ECO:0000256" key="5">
    <source>
        <dbReference type="ARBA" id="ARBA00023077"/>
    </source>
</evidence>
<dbReference type="SUPFAM" id="SSF49464">
    <property type="entry name" value="Carboxypeptidase regulatory domain-like"/>
    <property type="match status" value="1"/>
</dbReference>
<evidence type="ECO:0000256" key="6">
    <source>
        <dbReference type="ARBA" id="ARBA00023136"/>
    </source>
</evidence>
<name>A0A1I1LSR6_9SPHI</name>
<keyword evidence="5 9" id="KW-0798">TonB box</keyword>
<dbReference type="Pfam" id="PF00593">
    <property type="entry name" value="TonB_dep_Rec_b-barrel"/>
    <property type="match status" value="1"/>
</dbReference>
<dbReference type="InterPro" id="IPR000531">
    <property type="entry name" value="Beta-barrel_TonB"/>
</dbReference>
<accession>A0A1I1LSR6</accession>
<evidence type="ECO:0000256" key="9">
    <source>
        <dbReference type="RuleBase" id="RU003357"/>
    </source>
</evidence>
<evidence type="ECO:0000313" key="12">
    <source>
        <dbReference type="EMBL" id="SFC72500.1"/>
    </source>
</evidence>
<dbReference type="SUPFAM" id="SSF56935">
    <property type="entry name" value="Porins"/>
    <property type="match status" value="1"/>
</dbReference>
<dbReference type="RefSeq" id="WP_211657649.1">
    <property type="nucleotide sequence ID" value="NZ_FOLL01000021.1"/>
</dbReference>
<protein>
    <submittedName>
        <fullName evidence="12">TonB-linked outer membrane protein, SusC/RagA family</fullName>
    </submittedName>
</protein>
<dbReference type="NCBIfam" id="TIGR04056">
    <property type="entry name" value="OMP_RagA_SusC"/>
    <property type="match status" value="1"/>
</dbReference>
<dbReference type="InterPro" id="IPR008969">
    <property type="entry name" value="CarboxyPept-like_regulatory"/>
</dbReference>
<evidence type="ECO:0000259" key="11">
    <source>
        <dbReference type="Pfam" id="PF07715"/>
    </source>
</evidence>
<dbReference type="Pfam" id="PF13715">
    <property type="entry name" value="CarbopepD_reg_2"/>
    <property type="match status" value="1"/>
</dbReference>
<dbReference type="EMBL" id="FOLL01000021">
    <property type="protein sequence ID" value="SFC72500.1"/>
    <property type="molecule type" value="Genomic_DNA"/>
</dbReference>
<keyword evidence="2 8" id="KW-0813">Transport</keyword>
<evidence type="ECO:0000256" key="2">
    <source>
        <dbReference type="ARBA" id="ARBA00022448"/>
    </source>
</evidence>
<dbReference type="InterPro" id="IPR012910">
    <property type="entry name" value="Plug_dom"/>
</dbReference>
<evidence type="ECO:0000256" key="7">
    <source>
        <dbReference type="ARBA" id="ARBA00023237"/>
    </source>
</evidence>
<dbReference type="Gene3D" id="2.60.40.1120">
    <property type="entry name" value="Carboxypeptidase-like, regulatory domain"/>
    <property type="match status" value="1"/>
</dbReference>
<dbReference type="InterPro" id="IPR039426">
    <property type="entry name" value="TonB-dep_rcpt-like"/>
</dbReference>
<gene>
    <name evidence="12" type="ORF">SAMN05421747_12141</name>
</gene>
<dbReference type="Pfam" id="PF07715">
    <property type="entry name" value="Plug"/>
    <property type="match status" value="1"/>
</dbReference>
<keyword evidence="4 8" id="KW-0812">Transmembrane</keyword>
<keyword evidence="6 8" id="KW-0472">Membrane</keyword>